<name>A0A078I6W3_BRANA</name>
<dbReference type="SUPFAM" id="SSF53098">
    <property type="entry name" value="Ribonuclease H-like"/>
    <property type="match status" value="1"/>
</dbReference>
<dbReference type="Proteomes" id="UP000028999">
    <property type="component" value="Unassembled WGS sequence"/>
</dbReference>
<dbReference type="GO" id="GO:0004523">
    <property type="term" value="F:RNA-DNA hybrid ribonuclease activity"/>
    <property type="evidence" value="ECO:0007669"/>
    <property type="project" value="InterPro"/>
</dbReference>
<dbReference type="Pfam" id="PF13456">
    <property type="entry name" value="RVT_3"/>
    <property type="match status" value="1"/>
</dbReference>
<dbReference type="PANTHER" id="PTHR47074:SF49">
    <property type="entry name" value="POLYNUCLEOTIDYL TRANSFERASE, RIBONUCLEASE H-LIKE SUPERFAMILY PROTEIN"/>
    <property type="match status" value="1"/>
</dbReference>
<accession>A0A078I6W3</accession>
<dbReference type="InterPro" id="IPR052929">
    <property type="entry name" value="RNase_H-like_EbsB-rel"/>
</dbReference>
<dbReference type="OMA" id="IWENNIT"/>
<dbReference type="InterPro" id="IPR044730">
    <property type="entry name" value="RNase_H-like_dom_plant"/>
</dbReference>
<evidence type="ECO:0000259" key="1">
    <source>
        <dbReference type="Pfam" id="PF13456"/>
    </source>
</evidence>
<evidence type="ECO:0000313" key="3">
    <source>
        <dbReference type="EMBL" id="CDY45862.1"/>
    </source>
</evidence>
<dbReference type="PANTHER" id="PTHR47074">
    <property type="entry name" value="BNAC02G40300D PROTEIN"/>
    <property type="match status" value="1"/>
</dbReference>
<dbReference type="PaxDb" id="3708-A0A078I6W3"/>
<sequence>MTWNKRRIEELLPHIAMEIQLLQPSLSKTEDIYIWQPLPSGTYSTRSGYYAASMRKIEQRPPIQGTFDWIKDVWSAPCSPKMRIFMWSVIQRALPLGEQLQQRGIRADALCHKCKGVESAMHTFFRCPFAQEVWNLIPLKHVIHLATGGSFRDAIVAFRQAVCLPPTGVSNNTLPWICWAIWTARNLAIFENRTLSSMEVATKGIRLAREWNMAQDKEKATKNTLPRLHRPPRASVSPAVLTIGKSDAAFDNRSHRAGLAWNFTDSAGTRINQGSRIQDFIGSPLIAEALALRSAILSAVNSEVTHLKMFSDNTTLVRAITNDTQASEIFGIVKDIQQMTSAFVEISFSHLPRLQNIDADLLAKQTLRLSL</sequence>
<feature type="domain" description="RNase H type-1" evidence="1">
    <location>
        <begin position="246"/>
        <end position="365"/>
    </location>
</feature>
<dbReference type="Gene3D" id="3.30.420.10">
    <property type="entry name" value="Ribonuclease H-like superfamily/Ribonuclease H"/>
    <property type="match status" value="1"/>
</dbReference>
<dbReference type="InterPro" id="IPR012337">
    <property type="entry name" value="RNaseH-like_sf"/>
</dbReference>
<keyword evidence="4" id="KW-1185">Reference proteome</keyword>
<dbReference type="Gramene" id="CDY45862">
    <property type="protein sequence ID" value="CDY45862"/>
    <property type="gene ID" value="GSBRNA2T00082817001"/>
</dbReference>
<dbReference type="Pfam" id="PF13966">
    <property type="entry name" value="zf-RVT"/>
    <property type="match status" value="1"/>
</dbReference>
<organism evidence="3 4">
    <name type="scientific">Brassica napus</name>
    <name type="common">Rape</name>
    <dbReference type="NCBI Taxonomy" id="3708"/>
    <lineage>
        <taxon>Eukaryota</taxon>
        <taxon>Viridiplantae</taxon>
        <taxon>Streptophyta</taxon>
        <taxon>Embryophyta</taxon>
        <taxon>Tracheophyta</taxon>
        <taxon>Spermatophyta</taxon>
        <taxon>Magnoliopsida</taxon>
        <taxon>eudicotyledons</taxon>
        <taxon>Gunneridae</taxon>
        <taxon>Pentapetalae</taxon>
        <taxon>rosids</taxon>
        <taxon>malvids</taxon>
        <taxon>Brassicales</taxon>
        <taxon>Brassicaceae</taxon>
        <taxon>Brassiceae</taxon>
        <taxon>Brassica</taxon>
    </lineage>
</organism>
<dbReference type="InterPro" id="IPR036397">
    <property type="entry name" value="RNaseH_sf"/>
</dbReference>
<dbReference type="InterPro" id="IPR002156">
    <property type="entry name" value="RNaseH_domain"/>
</dbReference>
<dbReference type="GO" id="GO:0003676">
    <property type="term" value="F:nucleic acid binding"/>
    <property type="evidence" value="ECO:0007669"/>
    <property type="project" value="InterPro"/>
</dbReference>
<gene>
    <name evidence="3" type="primary">BnaC02g22580D</name>
    <name evidence="3" type="ORF">GSBRNA2T00082817001</name>
</gene>
<dbReference type="STRING" id="3708.A0A078I6W3"/>
<feature type="domain" description="Reverse transcriptase zinc-binding" evidence="2">
    <location>
        <begin position="43"/>
        <end position="134"/>
    </location>
</feature>
<evidence type="ECO:0000313" key="4">
    <source>
        <dbReference type="Proteomes" id="UP000028999"/>
    </source>
</evidence>
<dbReference type="AlphaFoldDB" id="A0A078I6W3"/>
<protein>
    <submittedName>
        <fullName evidence="3">BnaC02g22580D protein</fullName>
    </submittedName>
</protein>
<dbReference type="InterPro" id="IPR026960">
    <property type="entry name" value="RVT-Znf"/>
</dbReference>
<dbReference type="CDD" id="cd06222">
    <property type="entry name" value="RNase_H_like"/>
    <property type="match status" value="1"/>
</dbReference>
<reference evidence="3 4" key="1">
    <citation type="journal article" date="2014" name="Science">
        <title>Plant genetics. Early allopolyploid evolution in the post-Neolithic Brassica napus oilseed genome.</title>
        <authorList>
            <person name="Chalhoub B."/>
            <person name="Denoeud F."/>
            <person name="Liu S."/>
            <person name="Parkin I.A."/>
            <person name="Tang H."/>
            <person name="Wang X."/>
            <person name="Chiquet J."/>
            <person name="Belcram H."/>
            <person name="Tong C."/>
            <person name="Samans B."/>
            <person name="Correa M."/>
            <person name="Da Silva C."/>
            <person name="Just J."/>
            <person name="Falentin C."/>
            <person name="Koh C.S."/>
            <person name="Le Clainche I."/>
            <person name="Bernard M."/>
            <person name="Bento P."/>
            <person name="Noel B."/>
            <person name="Labadie K."/>
            <person name="Alberti A."/>
            <person name="Charles M."/>
            <person name="Arnaud D."/>
            <person name="Guo H."/>
            <person name="Daviaud C."/>
            <person name="Alamery S."/>
            <person name="Jabbari K."/>
            <person name="Zhao M."/>
            <person name="Edger P.P."/>
            <person name="Chelaifa H."/>
            <person name="Tack D."/>
            <person name="Lassalle G."/>
            <person name="Mestiri I."/>
            <person name="Schnel N."/>
            <person name="Le Paslier M.C."/>
            <person name="Fan G."/>
            <person name="Renault V."/>
            <person name="Bayer P.E."/>
            <person name="Golicz A.A."/>
            <person name="Manoli S."/>
            <person name="Lee T.H."/>
            <person name="Thi V.H."/>
            <person name="Chalabi S."/>
            <person name="Hu Q."/>
            <person name="Fan C."/>
            <person name="Tollenaere R."/>
            <person name="Lu Y."/>
            <person name="Battail C."/>
            <person name="Shen J."/>
            <person name="Sidebottom C.H."/>
            <person name="Wang X."/>
            <person name="Canaguier A."/>
            <person name="Chauveau A."/>
            <person name="Berard A."/>
            <person name="Deniot G."/>
            <person name="Guan M."/>
            <person name="Liu Z."/>
            <person name="Sun F."/>
            <person name="Lim Y.P."/>
            <person name="Lyons E."/>
            <person name="Town C.D."/>
            <person name="Bancroft I."/>
            <person name="Wang X."/>
            <person name="Meng J."/>
            <person name="Ma J."/>
            <person name="Pires J.C."/>
            <person name="King G.J."/>
            <person name="Brunel D."/>
            <person name="Delourme R."/>
            <person name="Renard M."/>
            <person name="Aury J.M."/>
            <person name="Adams K.L."/>
            <person name="Batley J."/>
            <person name="Snowdon R.J."/>
            <person name="Tost J."/>
            <person name="Edwards D."/>
            <person name="Zhou Y."/>
            <person name="Hua W."/>
            <person name="Sharpe A.G."/>
            <person name="Paterson A.H."/>
            <person name="Guan C."/>
            <person name="Wincker P."/>
        </authorList>
    </citation>
    <scope>NUCLEOTIDE SEQUENCE [LARGE SCALE GENOMIC DNA]</scope>
    <source>
        <strain evidence="4">cv. Darmor-bzh</strain>
    </source>
</reference>
<dbReference type="EMBL" id="LK032639">
    <property type="protein sequence ID" value="CDY45862.1"/>
    <property type="molecule type" value="Genomic_DNA"/>
</dbReference>
<proteinExistence type="predicted"/>
<evidence type="ECO:0000259" key="2">
    <source>
        <dbReference type="Pfam" id="PF13966"/>
    </source>
</evidence>